<dbReference type="HOGENOM" id="CLU_010194_2_10_4"/>
<protein>
    <submittedName>
        <fullName evidence="5">Short-chain dehydrogenase/reductase SDR</fullName>
    </submittedName>
</protein>
<evidence type="ECO:0000256" key="2">
    <source>
        <dbReference type="ARBA" id="ARBA00023002"/>
    </source>
</evidence>
<evidence type="ECO:0000313" key="5">
    <source>
        <dbReference type="EMBL" id="AJK45694.1"/>
    </source>
</evidence>
<proteinExistence type="inferred from homology"/>
<name>A0A0B6RU41_BURPL</name>
<dbReference type="OrthoDB" id="9810734at2"/>
<organism evidence="5 6">
    <name type="scientific">Burkholderia plantarii</name>
    <dbReference type="NCBI Taxonomy" id="41899"/>
    <lineage>
        <taxon>Bacteria</taxon>
        <taxon>Pseudomonadati</taxon>
        <taxon>Pseudomonadota</taxon>
        <taxon>Betaproteobacteria</taxon>
        <taxon>Burkholderiales</taxon>
        <taxon>Burkholderiaceae</taxon>
        <taxon>Burkholderia</taxon>
    </lineage>
</organism>
<evidence type="ECO:0000313" key="6">
    <source>
        <dbReference type="Proteomes" id="UP000031838"/>
    </source>
</evidence>
<dbReference type="Gene3D" id="3.40.50.720">
    <property type="entry name" value="NAD(P)-binding Rossmann-like Domain"/>
    <property type="match status" value="1"/>
</dbReference>
<sequence length="261" mass="27573">MRPSTQQDTQPQPPRFAAVTGAGSGIGRASAVALARAGFTVALLGRRAEALHETRTMIAEAGGRALAVPADVADESSVNDAFAHLEREFGRLDVLFNNAGRNAGAVPLDDYTLAFWNDVVATNLTGVFLCARAAWRLMRRQAPQGGRIINNGSISAHAPRPNTIAYTATKHAVLGITKSLALDGRPFNIACSQIDIGNAATSLTERMNQGVLQADGRLAPEPRLDVAHVADAVVQMARLPLEANILNMTIMASAMPFVGRG</sequence>
<dbReference type="PANTHER" id="PTHR43669:SF12">
    <property type="entry name" value="BLR5618 PROTEIN"/>
    <property type="match status" value="1"/>
</dbReference>
<dbReference type="CDD" id="cd05233">
    <property type="entry name" value="SDR_c"/>
    <property type="match status" value="1"/>
</dbReference>
<dbReference type="InterPro" id="IPR036291">
    <property type="entry name" value="NAD(P)-bd_dom_sf"/>
</dbReference>
<dbReference type="Pfam" id="PF00106">
    <property type="entry name" value="adh_short"/>
    <property type="match status" value="1"/>
</dbReference>
<feature type="compositionally biased region" description="Low complexity" evidence="4">
    <location>
        <begin position="1"/>
        <end position="10"/>
    </location>
</feature>
<dbReference type="SUPFAM" id="SSF51735">
    <property type="entry name" value="NAD(P)-binding Rossmann-fold domains"/>
    <property type="match status" value="1"/>
</dbReference>
<evidence type="ECO:0000256" key="1">
    <source>
        <dbReference type="ARBA" id="ARBA00006484"/>
    </source>
</evidence>
<evidence type="ECO:0000256" key="4">
    <source>
        <dbReference type="SAM" id="MobiDB-lite"/>
    </source>
</evidence>
<keyword evidence="6" id="KW-1185">Reference proteome</keyword>
<dbReference type="InterPro" id="IPR002347">
    <property type="entry name" value="SDR_fam"/>
</dbReference>
<dbReference type="AlphaFoldDB" id="A0A0B6RU41"/>
<dbReference type="Proteomes" id="UP000031838">
    <property type="component" value="Chromosome 1"/>
</dbReference>
<dbReference type="PANTHER" id="PTHR43669">
    <property type="entry name" value="5-KETO-D-GLUCONATE 5-REDUCTASE"/>
    <property type="match status" value="1"/>
</dbReference>
<reference evidence="6" key="1">
    <citation type="submission" date="2011-03" db="EMBL/GenBank/DDBJ databases">
        <authorList>
            <person name="Voget S."/>
            <person name="Streit W.R."/>
            <person name="Jaeger K.E."/>
            <person name="Daniel R."/>
        </authorList>
    </citation>
    <scope>NUCLEOTIDE SEQUENCE [LARGE SCALE GENOMIC DNA]</scope>
    <source>
        <strain evidence="6">PG1</strain>
    </source>
</reference>
<accession>A0A0B6RU41</accession>
<comment type="similarity">
    <text evidence="1 3">Belongs to the short-chain dehydrogenases/reductases (SDR) family.</text>
</comment>
<keyword evidence="2" id="KW-0560">Oxidoreductase</keyword>
<dbReference type="PRINTS" id="PR00080">
    <property type="entry name" value="SDRFAMILY"/>
</dbReference>
<dbReference type="FunFam" id="3.40.50.720:FF:000084">
    <property type="entry name" value="Short-chain dehydrogenase reductase"/>
    <property type="match status" value="1"/>
</dbReference>
<evidence type="ECO:0000256" key="3">
    <source>
        <dbReference type="RuleBase" id="RU000363"/>
    </source>
</evidence>
<gene>
    <name evidence="5" type="ORF">BGL_1c11720</name>
</gene>
<feature type="region of interest" description="Disordered" evidence="4">
    <location>
        <begin position="1"/>
        <end position="20"/>
    </location>
</feature>
<dbReference type="PRINTS" id="PR00081">
    <property type="entry name" value="GDHRDH"/>
</dbReference>
<dbReference type="InterPro" id="IPR020904">
    <property type="entry name" value="Sc_DH/Rdtase_CS"/>
</dbReference>
<dbReference type="PROSITE" id="PS00061">
    <property type="entry name" value="ADH_SHORT"/>
    <property type="match status" value="1"/>
</dbReference>
<reference evidence="5 6" key="2">
    <citation type="journal article" date="2016" name="Appl. Microbiol. Biotechnol.">
        <title>Mutations improving production and secretion of extracellular lipase by Burkholderia glumae PG1.</title>
        <authorList>
            <person name="Knapp A."/>
            <person name="Voget S."/>
            <person name="Gao R."/>
            <person name="Zaburannyi N."/>
            <person name="Krysciak D."/>
            <person name="Breuer M."/>
            <person name="Hauer B."/>
            <person name="Streit W.R."/>
            <person name="Muller R."/>
            <person name="Daniel R."/>
            <person name="Jaeger K.E."/>
        </authorList>
    </citation>
    <scope>NUCLEOTIDE SEQUENCE [LARGE SCALE GENOMIC DNA]</scope>
    <source>
        <strain evidence="5 6">PG1</strain>
    </source>
</reference>
<dbReference type="RefSeq" id="WP_042624376.1">
    <property type="nucleotide sequence ID" value="NZ_BSTO01000017.1"/>
</dbReference>
<dbReference type="EMBL" id="CP002580">
    <property type="protein sequence ID" value="AJK45694.1"/>
    <property type="molecule type" value="Genomic_DNA"/>
</dbReference>
<dbReference type="KEGG" id="bpla:bpln_1g11240"/>
<dbReference type="KEGG" id="bgp:BGL_1c11720"/>
<dbReference type="GO" id="GO:0016491">
    <property type="term" value="F:oxidoreductase activity"/>
    <property type="evidence" value="ECO:0007669"/>
    <property type="project" value="UniProtKB-KW"/>
</dbReference>